<dbReference type="EMBL" id="CP036425">
    <property type="protein sequence ID" value="QDU35021.1"/>
    <property type="molecule type" value="Genomic_DNA"/>
</dbReference>
<keyword evidence="2" id="KW-1185">Reference proteome</keyword>
<reference evidence="1 2" key="1">
    <citation type="submission" date="2019-02" db="EMBL/GenBank/DDBJ databases">
        <title>Deep-cultivation of Planctomycetes and their phenomic and genomic characterization uncovers novel biology.</title>
        <authorList>
            <person name="Wiegand S."/>
            <person name="Jogler M."/>
            <person name="Boedeker C."/>
            <person name="Pinto D."/>
            <person name="Vollmers J."/>
            <person name="Rivas-Marin E."/>
            <person name="Kohn T."/>
            <person name="Peeters S.H."/>
            <person name="Heuer A."/>
            <person name="Rast P."/>
            <person name="Oberbeckmann S."/>
            <person name="Bunk B."/>
            <person name="Jeske O."/>
            <person name="Meyerdierks A."/>
            <person name="Storesund J.E."/>
            <person name="Kallscheuer N."/>
            <person name="Luecker S."/>
            <person name="Lage O.M."/>
            <person name="Pohl T."/>
            <person name="Merkel B.J."/>
            <person name="Hornburger P."/>
            <person name="Mueller R.-W."/>
            <person name="Bruemmer F."/>
            <person name="Labrenz M."/>
            <person name="Spormann A.M."/>
            <person name="Op den Camp H."/>
            <person name="Overmann J."/>
            <person name="Amann R."/>
            <person name="Jetten M.S.M."/>
            <person name="Mascher T."/>
            <person name="Medema M.H."/>
            <person name="Devos D.P."/>
            <person name="Kaster A.-K."/>
            <person name="Ovreas L."/>
            <person name="Rohde M."/>
            <person name="Galperin M.Y."/>
            <person name="Jogler C."/>
        </authorList>
    </citation>
    <scope>NUCLEOTIDE SEQUENCE [LARGE SCALE GENOMIC DNA]</scope>
    <source>
        <strain evidence="1 2">KS4</strain>
    </source>
</reference>
<organism evidence="1 2">
    <name type="scientific">Poriferisphaera corsica</name>
    <dbReference type="NCBI Taxonomy" id="2528020"/>
    <lineage>
        <taxon>Bacteria</taxon>
        <taxon>Pseudomonadati</taxon>
        <taxon>Planctomycetota</taxon>
        <taxon>Phycisphaerae</taxon>
        <taxon>Phycisphaerales</taxon>
        <taxon>Phycisphaeraceae</taxon>
        <taxon>Poriferisphaera</taxon>
    </lineage>
</organism>
<accession>A0A517YXS5</accession>
<protein>
    <submittedName>
        <fullName evidence="1">Uncharacterized protein</fullName>
    </submittedName>
</protein>
<sequence>MTGGHRLEANLSYKQSCGLGYWLLLLRNEGGYLRGVKKAV</sequence>
<evidence type="ECO:0000313" key="2">
    <source>
        <dbReference type="Proteomes" id="UP000317369"/>
    </source>
</evidence>
<proteinExistence type="predicted"/>
<gene>
    <name evidence="1" type="ORF">KS4_30980</name>
</gene>
<dbReference type="KEGG" id="pcor:KS4_30980"/>
<name>A0A517YXS5_9BACT</name>
<evidence type="ECO:0000313" key="1">
    <source>
        <dbReference type="EMBL" id="QDU35021.1"/>
    </source>
</evidence>
<dbReference type="AlphaFoldDB" id="A0A517YXS5"/>
<dbReference type="Proteomes" id="UP000317369">
    <property type="component" value="Chromosome"/>
</dbReference>